<gene>
    <name evidence="2" type="ORF">MNBD_ALPHA05-1369</name>
</gene>
<feature type="transmembrane region" description="Helical" evidence="1">
    <location>
        <begin position="202"/>
        <end position="222"/>
    </location>
</feature>
<feature type="transmembrane region" description="Helical" evidence="1">
    <location>
        <begin position="309"/>
        <end position="331"/>
    </location>
</feature>
<keyword evidence="1" id="KW-0812">Transmembrane</keyword>
<dbReference type="EMBL" id="UOEH01000414">
    <property type="protein sequence ID" value="VAW03839.1"/>
    <property type="molecule type" value="Genomic_DNA"/>
</dbReference>
<dbReference type="AlphaFoldDB" id="A0A3B0STU5"/>
<accession>A0A3B0STU5</accession>
<name>A0A3B0STU5_9ZZZZ</name>
<keyword evidence="1" id="KW-0472">Membrane</keyword>
<keyword evidence="1" id="KW-1133">Transmembrane helix</keyword>
<reference evidence="2" key="1">
    <citation type="submission" date="2018-06" db="EMBL/GenBank/DDBJ databases">
        <authorList>
            <person name="Zhirakovskaya E."/>
        </authorList>
    </citation>
    <scope>NUCLEOTIDE SEQUENCE</scope>
</reference>
<protein>
    <submittedName>
        <fullName evidence="2">Uncharacterized protein</fullName>
    </submittedName>
</protein>
<sequence>MILKTLGRIISWPFRAILKLFMRGAKAGPRGSAAVSRTAAKTSGSAIAKKAGANAEETAVLDTEYRDAPPSGIEAAMFTQLPRPRLTEKSASDLTIEQAHSYAEQAQRYYDYNFPLFPRGDFFYEEIEEEYLNAALGFDEQSIDRRFIEVTTLFRKTLNANTRRMLLYWAPALGVLTFAAAIIASPIALIDRVGSPEAQAGFLYGGAALIGAALTFLVYSWPYKVVQQRNLMNLDNYVTSKFARINNNFQVAKRRALNVERDKRMSEREALKDEAGAWTLSYHWFASRLFLCETMLRNKFYQVRRNTTLYWVGGMTLSVVLLAGIGAYLAITGAELVMIGAFAAAAGAYLVAAGAITARATGMMFGVLESNEWSRFHIISLDRTIRDHVGEDKLQIVTFRDRNRIE</sequence>
<proteinExistence type="predicted"/>
<organism evidence="2">
    <name type="scientific">hydrothermal vent metagenome</name>
    <dbReference type="NCBI Taxonomy" id="652676"/>
    <lineage>
        <taxon>unclassified sequences</taxon>
        <taxon>metagenomes</taxon>
        <taxon>ecological metagenomes</taxon>
    </lineage>
</organism>
<feature type="transmembrane region" description="Helical" evidence="1">
    <location>
        <begin position="337"/>
        <end position="358"/>
    </location>
</feature>
<evidence type="ECO:0000256" key="1">
    <source>
        <dbReference type="SAM" id="Phobius"/>
    </source>
</evidence>
<feature type="transmembrane region" description="Helical" evidence="1">
    <location>
        <begin position="166"/>
        <end position="190"/>
    </location>
</feature>
<evidence type="ECO:0000313" key="2">
    <source>
        <dbReference type="EMBL" id="VAW03839.1"/>
    </source>
</evidence>